<dbReference type="OrthoDB" id="425607at2"/>
<evidence type="ECO:0000259" key="1">
    <source>
        <dbReference type="Pfam" id="PF10040"/>
    </source>
</evidence>
<evidence type="ECO:0000313" key="3">
    <source>
        <dbReference type="Proteomes" id="UP000004923"/>
    </source>
</evidence>
<dbReference type="CDD" id="cd21141">
    <property type="entry name" value="Cas6_III-like"/>
    <property type="match status" value="1"/>
</dbReference>
<dbReference type="RefSeq" id="WP_009145297.1">
    <property type="nucleotide sequence ID" value="NZ_GL830879.1"/>
</dbReference>
<evidence type="ECO:0000313" key="2">
    <source>
        <dbReference type="EMBL" id="EFY05038.1"/>
    </source>
</evidence>
<comment type="caution">
    <text evidence="2">The sequence shown here is derived from an EMBL/GenBank/DDBJ whole genome shotgun (WGS) entry which is preliminary data.</text>
</comment>
<reference evidence="2 3" key="1">
    <citation type="submission" date="2011-01" db="EMBL/GenBank/DDBJ databases">
        <authorList>
            <person name="Weinstock G."/>
            <person name="Sodergren E."/>
            <person name="Clifton S."/>
            <person name="Fulton L."/>
            <person name="Fulton B."/>
            <person name="Courtney L."/>
            <person name="Fronick C."/>
            <person name="Harrison M."/>
            <person name="Strong C."/>
            <person name="Farmer C."/>
            <person name="Delahaunty K."/>
            <person name="Markovic C."/>
            <person name="Hall O."/>
            <person name="Minx P."/>
            <person name="Tomlinson C."/>
            <person name="Mitreva M."/>
            <person name="Hou S."/>
            <person name="Chen J."/>
            <person name="Wollam A."/>
            <person name="Pepin K.H."/>
            <person name="Johnson M."/>
            <person name="Bhonagiri V."/>
            <person name="Zhang X."/>
            <person name="Suruliraj S."/>
            <person name="Warren W."/>
            <person name="Chinwalla A."/>
            <person name="Mardis E.R."/>
            <person name="Wilson R.K."/>
        </authorList>
    </citation>
    <scope>NUCLEOTIDE SEQUENCE [LARGE SCALE GENOMIC DNA]</scope>
    <source>
        <strain evidence="2 3">YIT 12067</strain>
    </source>
</reference>
<dbReference type="Gene3D" id="3.30.70.1900">
    <property type="match status" value="1"/>
</dbReference>
<dbReference type="EMBL" id="AEVN01000038">
    <property type="protein sequence ID" value="EFY05038.1"/>
    <property type="molecule type" value="Genomic_DNA"/>
</dbReference>
<dbReference type="eggNOG" id="COG5551">
    <property type="taxonomic scope" value="Bacteria"/>
</dbReference>
<gene>
    <name evidence="2" type="ORF">HMPREF9443_00926</name>
</gene>
<dbReference type="Proteomes" id="UP000004923">
    <property type="component" value="Unassembled WGS sequence"/>
</dbReference>
<dbReference type="InterPro" id="IPR019267">
    <property type="entry name" value="CRISPR-assoc_Cas6_C"/>
</dbReference>
<name>E8LDJ9_9FIRM</name>
<dbReference type="HOGENOM" id="CLU_063836_2_0_9"/>
<sequence length="253" mass="28378">MIRSLEIRIAVPTGAKLTQSACSLLHGVLMEHIDSTYAELLHQQSLRPYSQYLYFDKERAGVYWRLTALNKQADDELLGAAFSLPATVYLKKKQMEVQLVSKEYLKETSYAEIAEKCFAQPLAGKYLSCSFLTSCSFKSEGQYVIFPQPQFLLGSLIKRWNSFADKERLDALGLAQDLAQETYVADYKLSLHSFSVDGARIPAFRGLYVLGMKNNVMCNRIIAMLGEYANYSGIGIKTALGMGAVKTSLNERF</sequence>
<dbReference type="Pfam" id="PF10040">
    <property type="entry name" value="CRISPR_Cas6"/>
    <property type="match status" value="1"/>
</dbReference>
<organism evidence="2 3">
    <name type="scientific">Phascolarctobacterium succinatutens YIT 12067</name>
    <dbReference type="NCBI Taxonomy" id="626939"/>
    <lineage>
        <taxon>Bacteria</taxon>
        <taxon>Bacillati</taxon>
        <taxon>Bacillota</taxon>
        <taxon>Negativicutes</taxon>
        <taxon>Acidaminococcales</taxon>
        <taxon>Acidaminococcaceae</taxon>
        <taxon>Phascolarctobacterium</taxon>
    </lineage>
</organism>
<keyword evidence="3" id="KW-1185">Reference proteome</keyword>
<protein>
    <submittedName>
        <fullName evidence="2">Putative CRISPR-associated endoribonuclease Cas6</fullName>
    </submittedName>
</protein>
<proteinExistence type="predicted"/>
<feature type="domain" description="CRISPR-associated protein Cas6 C-terminal" evidence="1">
    <location>
        <begin position="130"/>
        <end position="245"/>
    </location>
</feature>
<accession>E8LDJ9</accession>
<dbReference type="AlphaFoldDB" id="E8LDJ9"/>